<name>Q8ECQ1_SHEON</name>
<dbReference type="InterPro" id="IPR011047">
    <property type="entry name" value="Quinoprotein_ADH-like_sf"/>
</dbReference>
<dbReference type="CDD" id="cd01948">
    <property type="entry name" value="EAL"/>
    <property type="match status" value="1"/>
</dbReference>
<evidence type="ECO:0000313" key="5">
    <source>
        <dbReference type="EMBL" id="AAN56091.1"/>
    </source>
</evidence>
<dbReference type="Pfam" id="PF00563">
    <property type="entry name" value="EAL"/>
    <property type="match status" value="1"/>
</dbReference>
<keyword evidence="6" id="KW-1185">Reference proteome</keyword>
<dbReference type="InterPro" id="IPR011123">
    <property type="entry name" value="Y_Y_Y"/>
</dbReference>
<dbReference type="SMART" id="SM00091">
    <property type="entry name" value="PAS"/>
    <property type="match status" value="2"/>
</dbReference>
<dbReference type="InterPro" id="IPR035965">
    <property type="entry name" value="PAS-like_dom_sf"/>
</dbReference>
<dbReference type="BioCyc" id="SONE211586:G1GMP-2855-MONOMER"/>
<dbReference type="Pfam" id="PF13426">
    <property type="entry name" value="PAS_9"/>
    <property type="match status" value="1"/>
</dbReference>
<evidence type="ECO:0000259" key="1">
    <source>
        <dbReference type="PROSITE" id="PS50112"/>
    </source>
</evidence>
<dbReference type="Gene3D" id="3.30.450.20">
    <property type="entry name" value="PAS domain"/>
    <property type="match status" value="2"/>
</dbReference>
<dbReference type="OrthoDB" id="9804951at2"/>
<dbReference type="GO" id="GO:0052621">
    <property type="term" value="F:diguanylate cyclase activity"/>
    <property type="evidence" value="ECO:0007669"/>
    <property type="project" value="UniProtKB-EC"/>
</dbReference>
<dbReference type="InterPro" id="IPR000014">
    <property type="entry name" value="PAS"/>
</dbReference>
<dbReference type="InterPro" id="IPR013783">
    <property type="entry name" value="Ig-like_fold"/>
</dbReference>
<dbReference type="InterPro" id="IPR001633">
    <property type="entry name" value="EAL_dom"/>
</dbReference>
<dbReference type="eggNOG" id="COG3829">
    <property type="taxonomic scope" value="Bacteria"/>
</dbReference>
<gene>
    <name evidence="5" type="ordered locus">SO_3084</name>
</gene>
<dbReference type="InterPro" id="IPR035919">
    <property type="entry name" value="EAL_sf"/>
</dbReference>
<dbReference type="GO" id="GO:1900190">
    <property type="term" value="P:regulation of single-species biofilm formation"/>
    <property type="evidence" value="ECO:0000318"/>
    <property type="project" value="GO_Central"/>
</dbReference>
<dbReference type="eggNOG" id="COG5001">
    <property type="taxonomic scope" value="Bacteria"/>
</dbReference>
<dbReference type="GO" id="GO:0071111">
    <property type="term" value="F:cyclic-guanylate-specific phosphodiesterase activity"/>
    <property type="evidence" value="ECO:0000318"/>
    <property type="project" value="GO_Central"/>
</dbReference>
<proteinExistence type="predicted"/>
<dbReference type="STRING" id="211586.SO_3084"/>
<dbReference type="Gene3D" id="2.60.40.10">
    <property type="entry name" value="Immunoglobulins"/>
    <property type="match status" value="1"/>
</dbReference>
<feature type="domain" description="EAL" evidence="3">
    <location>
        <begin position="1158"/>
        <end position="1412"/>
    </location>
</feature>
<dbReference type="SMART" id="SM00267">
    <property type="entry name" value="GGDEF"/>
    <property type="match status" value="1"/>
</dbReference>
<evidence type="ECO:0000259" key="3">
    <source>
        <dbReference type="PROSITE" id="PS50883"/>
    </source>
</evidence>
<dbReference type="PROSITE" id="PS50113">
    <property type="entry name" value="PAC"/>
    <property type="match status" value="2"/>
</dbReference>
<dbReference type="HOGENOM" id="CLU_003758_3_1_6"/>
<dbReference type="Gene3D" id="3.20.20.450">
    <property type="entry name" value="EAL domain"/>
    <property type="match status" value="1"/>
</dbReference>
<protein>
    <submittedName>
        <fullName evidence="5">Bifunctional diguanylate cyclase/phosphodiesterase with PAS sensory domain</fullName>
        <ecNumber evidence="5">2.7.7.65</ecNumber>
    </submittedName>
</protein>
<keyword evidence="5" id="KW-0548">Nucleotidyltransferase</keyword>
<dbReference type="InterPro" id="IPR000700">
    <property type="entry name" value="PAS-assoc_C"/>
</dbReference>
<dbReference type="PaxDb" id="211586-SO_3084"/>
<evidence type="ECO:0000259" key="2">
    <source>
        <dbReference type="PROSITE" id="PS50113"/>
    </source>
</evidence>
<evidence type="ECO:0000313" key="6">
    <source>
        <dbReference type="Proteomes" id="UP000008186"/>
    </source>
</evidence>
<dbReference type="SUPFAM" id="SSF141868">
    <property type="entry name" value="EAL domain-like"/>
    <property type="match status" value="1"/>
</dbReference>
<reference evidence="5 6" key="2">
    <citation type="journal article" date="2005" name="Proteomics">
        <title>Global detection and characterization of hypothetical proteins in Shewanella oneidensis MR-1 using LC-MS based proteomics.</title>
        <authorList>
            <person name="Elias D.A."/>
            <person name="Monroe M.E."/>
            <person name="Marshall M.J."/>
            <person name="Romine M.F."/>
            <person name="Belieav A.S."/>
            <person name="Fredrickson J.K."/>
            <person name="Anderson G.A."/>
            <person name="Smith R.D."/>
            <person name="Lipton M.S."/>
        </authorList>
    </citation>
    <scope>NUCLEOTIDE SEQUENCE [LARGE SCALE GENOMIC DNA]</scope>
    <source>
        <strain evidence="6">ATCC 700550 / JCM 31522 / CIP 106686 / LMG 19005 / NCIMB 14063 / MR-1</strain>
    </source>
</reference>
<dbReference type="InterPro" id="IPR050706">
    <property type="entry name" value="Cyclic-di-GMP_PDE-like"/>
</dbReference>
<dbReference type="SMART" id="SM00086">
    <property type="entry name" value="PAC"/>
    <property type="match status" value="2"/>
</dbReference>
<dbReference type="InterPro" id="IPR013655">
    <property type="entry name" value="PAS_fold_3"/>
</dbReference>
<feature type="domain" description="PAC" evidence="2">
    <location>
        <begin position="816"/>
        <end position="869"/>
    </location>
</feature>
<dbReference type="InterPro" id="IPR015943">
    <property type="entry name" value="WD40/YVTN_repeat-like_dom_sf"/>
</dbReference>
<dbReference type="NCBIfam" id="TIGR00254">
    <property type="entry name" value="GGDEF"/>
    <property type="match status" value="1"/>
</dbReference>
<dbReference type="PANTHER" id="PTHR33121">
    <property type="entry name" value="CYCLIC DI-GMP PHOSPHODIESTERASE PDEF"/>
    <property type="match status" value="1"/>
</dbReference>
<dbReference type="InterPro" id="IPR001610">
    <property type="entry name" value="PAC"/>
</dbReference>
<dbReference type="eggNOG" id="COG3292">
    <property type="taxonomic scope" value="Bacteria"/>
</dbReference>
<dbReference type="Proteomes" id="UP000008186">
    <property type="component" value="Chromosome"/>
</dbReference>
<dbReference type="InterPro" id="IPR043128">
    <property type="entry name" value="Rev_trsase/Diguanyl_cyclase"/>
</dbReference>
<dbReference type="CDD" id="cd01949">
    <property type="entry name" value="GGDEF"/>
    <property type="match status" value="1"/>
</dbReference>
<feature type="domain" description="PAC" evidence="2">
    <location>
        <begin position="936"/>
        <end position="988"/>
    </location>
</feature>
<dbReference type="Pfam" id="PF00990">
    <property type="entry name" value="GGDEF"/>
    <property type="match status" value="1"/>
</dbReference>
<dbReference type="PROSITE" id="PS50887">
    <property type="entry name" value="GGDEF"/>
    <property type="match status" value="1"/>
</dbReference>
<feature type="domain" description="GGDEF" evidence="4">
    <location>
        <begin position="1016"/>
        <end position="1149"/>
    </location>
</feature>
<dbReference type="RefSeq" id="WP_011072981.1">
    <property type="nucleotide sequence ID" value="NC_004347.2"/>
</dbReference>
<dbReference type="PROSITE" id="PS50112">
    <property type="entry name" value="PAS"/>
    <property type="match status" value="1"/>
</dbReference>
<dbReference type="SUPFAM" id="SSF50998">
    <property type="entry name" value="Quinoprotein alcohol dehydrogenase-like"/>
    <property type="match status" value="1"/>
</dbReference>
<dbReference type="PhylomeDB" id="Q8ECQ1"/>
<dbReference type="SUPFAM" id="SSF69322">
    <property type="entry name" value="Tricorn protease domain 2"/>
    <property type="match status" value="1"/>
</dbReference>
<dbReference type="CDD" id="cd00130">
    <property type="entry name" value="PAS"/>
    <property type="match status" value="1"/>
</dbReference>
<dbReference type="PANTHER" id="PTHR33121:SF79">
    <property type="entry name" value="CYCLIC DI-GMP PHOSPHODIESTERASE PDED-RELATED"/>
    <property type="match status" value="1"/>
</dbReference>
<reference evidence="5 6" key="4">
    <citation type="journal article" date="2011" name="BMC Genomics">
        <title>Genome-wide protein localization prediction strategies for gram negative bacteria.</title>
        <authorList>
            <person name="Romine M.F."/>
        </authorList>
    </citation>
    <scope>NUCLEOTIDE SEQUENCE [LARGE SCALE GENOMIC DNA]</scope>
    <source>
        <strain evidence="6">ATCC 700550 / JCM 31522 / CIP 106686 / LMG 19005 / NCIMB 14063 / MR-1</strain>
    </source>
</reference>
<dbReference type="InterPro" id="IPR029787">
    <property type="entry name" value="Nucleotide_cyclase"/>
</dbReference>
<accession>Q8ECQ1</accession>
<dbReference type="NCBIfam" id="TIGR00229">
    <property type="entry name" value="sensory_box"/>
    <property type="match status" value="1"/>
</dbReference>
<feature type="domain" description="PAS" evidence="1">
    <location>
        <begin position="866"/>
        <end position="932"/>
    </location>
</feature>
<evidence type="ECO:0000259" key="4">
    <source>
        <dbReference type="PROSITE" id="PS50887"/>
    </source>
</evidence>
<dbReference type="KEGG" id="son:SO_3084"/>
<sequence length="1422" mass="160975">MPKVLLKIFIYSCLCLSTLYPSDSIAIYSKELDSSIVLNSNLFGVPQGLSQGTVTSIVQDNDGYLWIGTFNGLNRFDGSNFKYFFADGTNSGLPSSFIRSLQIDKNGILYVGTDNGLAVYDKNNDSFIKYGAPLDNTPIWSINTTIETLIVGTNNAIIDIHGKENHLDLSSKGIGEIKKSIKIGDDYFLKDYSGKLFKINQESSILIKENIIDIEQKNNKSLIISTKDGLFEYDGVLINRIDNRSFSQLAKNNNTIYGISENYIIDINNKKTIGLISAFNPDKTTVFYANNNFFTLGSVDQGFFIIKKQNNLVKKTSLTTNSTWHLSKNSQGFLVSSEAEKITLFNNEFKKIRDYNTYTTGYKYALLHKNQLLYGTSNGLFLDNSNSVKKLSNETISALSSNEDDSILSAGTPDGKILIIKNSEIIKTFNTERKEPIFDIETISENLFYIASQGGLRKYDNGQETLISEQLTYSIQKDRNYLLFGTSKALMRYDITNEKIDTLFSKNKEIYSIASDTNFITVSSLGEVIIFDKNSKTSYALGTSNGSQYEYNSPSAIKINDFILLAGINGVSLVSPQEISDYIKSQKANKTEISKFSVFNMSQEKNGKYLKKPIDVTKEITLKYSDYPFSFDFISPMSDESSTNYYYRMLGLSDTWIYSNGTNSATYTNLSPGEYVFQVYTINNLSGEKSSEREVNVIITPPWWSSTQAKIFYFLITMFLSLFIFKAILRKREIQRQIALSEERLKLSLWGSGDEMWDWDIETGNIFRSNIWGALEFPRDGHRSGNRDEESNIHPMDQERVREALNKHFYGETDHFEAAYRVKGKDDSWIWILDRAKIVERDDKDNALRMTGTIKNISQFKQKEEQLRLFEKAIENISEGMFILDSEYRFVEVNEACCRISQRNRSDFIGNLLTFELYPESFSNQIRTMLKQQGRWASEVEANRGDNSHFHMELTIDAIYDELGELSHYVGVFSDISRRKQQEEELRKLTNNDLLTGLPNRSNLQVTLGNLVNKEINHALMVLDLDNFKRINDSLGHQVGDKLLKLVSVRIKSSVPKNTNIYRLGGDEFAIVLDKTSDILASAAIAGRIVDAFNTVYEIDNEQLVLGVSVGIVLYPDDEQNEQALLRKADIAMYHAKSAGGNCYQFYSESLNEHAIKQLETENLIREGLKEDLFEVYYQPKVDLKHGHVAGMEALVRLNHPTLGLIPPNDFIPLAEENGLIVEIGEIVLRKACFAAQKWREQGLFKGRVAVNLSSRQFALPDLQQRIESILRLTQLPASHLELEITEGTVIKQPEMAITVMQQLAKMGVSLALDDFGTGYSSLSYLKRFPIHTLKIDKAFVDDIDKSDRDLKMVDSIITIAHNMGLSVVGEGVEQAAQLNILRALNCEEIQGYIFSKAINEAEFTLLLQEDQAKSIAINNTL</sequence>
<keyword evidence="5" id="KW-0808">Transferase</keyword>
<dbReference type="GO" id="GO:0005886">
    <property type="term" value="C:plasma membrane"/>
    <property type="evidence" value="ECO:0000318"/>
    <property type="project" value="GO_Central"/>
</dbReference>
<dbReference type="Pfam" id="PF08447">
    <property type="entry name" value="PAS_3"/>
    <property type="match status" value="1"/>
</dbReference>
<dbReference type="Gene3D" id="2.130.10.10">
    <property type="entry name" value="YVTN repeat-like/Quinoprotein amine dehydrogenase"/>
    <property type="match status" value="2"/>
</dbReference>
<dbReference type="SUPFAM" id="SSF55785">
    <property type="entry name" value="PYP-like sensor domain (PAS domain)"/>
    <property type="match status" value="2"/>
</dbReference>
<dbReference type="Pfam" id="PF07494">
    <property type="entry name" value="Reg_prop"/>
    <property type="match status" value="2"/>
</dbReference>
<dbReference type="Gene3D" id="3.30.70.270">
    <property type="match status" value="1"/>
</dbReference>
<dbReference type="InterPro" id="IPR011110">
    <property type="entry name" value="Reg_prop"/>
</dbReference>
<reference evidence="5 6" key="1">
    <citation type="journal article" date="2002" name="Nat. Biotechnol.">
        <title>Genome sequence of the dissimilatory metal ion-reducing bacterium Shewanella oneidensis.</title>
        <authorList>
            <person name="Heidelberg J.F."/>
            <person name="Paulsen I.T."/>
            <person name="Nelson K.E."/>
            <person name="Gaidos E.J."/>
            <person name="Nelson W.C."/>
            <person name="Read T.D."/>
            <person name="Eisen J.A."/>
            <person name="Seshadri R."/>
            <person name="Ward N."/>
            <person name="Methe B."/>
            <person name="Clayton R.A."/>
            <person name="Meyer T."/>
            <person name="Tsapin A."/>
            <person name="Scott J."/>
            <person name="Beanan M."/>
            <person name="Brinkac L."/>
            <person name="Daugherty S."/>
            <person name="DeBoy R.T."/>
            <person name="Dodson R.J."/>
            <person name="Durkin A.S."/>
            <person name="Haft D.H."/>
            <person name="Kolonay J.F."/>
            <person name="Madupu R."/>
            <person name="Peterson J.D."/>
            <person name="Umayam L.A."/>
            <person name="White O."/>
            <person name="Wolf A.M."/>
            <person name="Vamathevan J."/>
            <person name="Weidman J."/>
            <person name="Impraim M."/>
            <person name="Lee K."/>
            <person name="Berry K."/>
            <person name="Lee C."/>
            <person name="Mueller J."/>
            <person name="Khouri H."/>
            <person name="Gill J."/>
            <person name="Utterback T.R."/>
            <person name="McDonald L.A."/>
            <person name="Feldblyum T.V."/>
            <person name="Smith H.O."/>
            <person name="Venter J.C."/>
            <person name="Nealson K.H."/>
            <person name="Fraser C.M."/>
        </authorList>
    </citation>
    <scope>NUCLEOTIDE SEQUENCE [LARGE SCALE GENOMIC DNA]</scope>
    <source>
        <strain evidence="6">ATCC 700550 / JCM 31522 / CIP 106686 / LMG 19005 / NCIMB 14063 / MR-1</strain>
    </source>
</reference>
<dbReference type="Pfam" id="PF07495">
    <property type="entry name" value="Y_Y_Y"/>
    <property type="match status" value="1"/>
</dbReference>
<dbReference type="SUPFAM" id="SSF55073">
    <property type="entry name" value="Nucleotide cyclase"/>
    <property type="match status" value="1"/>
</dbReference>
<dbReference type="EMBL" id="AE014299">
    <property type="protein sequence ID" value="AAN56091.1"/>
    <property type="molecule type" value="Genomic_DNA"/>
</dbReference>
<dbReference type="SMART" id="SM00052">
    <property type="entry name" value="EAL"/>
    <property type="match status" value="1"/>
</dbReference>
<reference evidence="5 6" key="3">
    <citation type="journal article" date="2008" name="Appl. Environ. Microbiol.">
        <title>Identification of mobile elements and pseudogenes in the Shewanella oneidensis MR-1 genome.</title>
        <authorList>
            <person name="Romine M.F."/>
            <person name="Carlson T.S."/>
            <person name="Norbeck A.D."/>
            <person name="McCue L.A."/>
            <person name="Lipton M.S."/>
        </authorList>
    </citation>
    <scope>NUCLEOTIDE SEQUENCE [LARGE SCALE GENOMIC DNA]</scope>
    <source>
        <strain evidence="6">ATCC 700550 / JCM 31522 / CIP 106686 / LMG 19005 / NCIMB 14063 / MR-1</strain>
    </source>
</reference>
<dbReference type="EC" id="2.7.7.65" evidence="5"/>
<dbReference type="PROSITE" id="PS50883">
    <property type="entry name" value="EAL"/>
    <property type="match status" value="1"/>
</dbReference>
<dbReference type="PATRIC" id="fig|1028802.3.peg.1746"/>
<dbReference type="InterPro" id="IPR000160">
    <property type="entry name" value="GGDEF_dom"/>
</dbReference>
<organism evidence="5 6">
    <name type="scientific">Shewanella oneidensis (strain ATCC 700550 / JCM 31522 / CIP 106686 / LMG 19005 / NCIMB 14063 / MR-1)</name>
    <dbReference type="NCBI Taxonomy" id="211586"/>
    <lineage>
        <taxon>Bacteria</taxon>
        <taxon>Pseudomonadati</taxon>
        <taxon>Pseudomonadota</taxon>
        <taxon>Gammaproteobacteria</taxon>
        <taxon>Alteromonadales</taxon>
        <taxon>Shewanellaceae</taxon>
        <taxon>Shewanella</taxon>
    </lineage>
</organism>